<evidence type="ECO:0000259" key="19">
    <source>
        <dbReference type="Pfam" id="PF00852"/>
    </source>
</evidence>
<evidence type="ECO:0000256" key="13">
    <source>
        <dbReference type="ARBA" id="ARBA00023136"/>
    </source>
</evidence>
<keyword evidence="11 18" id="KW-0333">Golgi apparatus</keyword>
<evidence type="ECO:0000256" key="15">
    <source>
        <dbReference type="ARBA" id="ARBA00023316"/>
    </source>
</evidence>
<dbReference type="Gene3D" id="1.10.287.110">
    <property type="entry name" value="DnaJ domain"/>
    <property type="match status" value="1"/>
</dbReference>
<accession>A0AAV9BS43</accession>
<evidence type="ECO:0000256" key="16">
    <source>
        <dbReference type="ARBA" id="ARBA00059031"/>
    </source>
</evidence>
<dbReference type="FunFam" id="1.10.287.110:FF:000001">
    <property type="entry name" value="Import inner membrane translocase subunit tim14"/>
    <property type="match status" value="1"/>
</dbReference>
<evidence type="ECO:0000256" key="11">
    <source>
        <dbReference type="ARBA" id="ARBA00023034"/>
    </source>
</evidence>
<protein>
    <recommendedName>
        <fullName evidence="18">Fucosyltransferase</fullName>
        <ecNumber evidence="18">2.4.1.-</ecNumber>
    </recommendedName>
</protein>
<reference evidence="20" key="2">
    <citation type="submission" date="2023-06" db="EMBL/GenBank/DDBJ databases">
        <authorList>
            <person name="Ma L."/>
            <person name="Liu K.-W."/>
            <person name="Li Z."/>
            <person name="Hsiao Y.-Y."/>
            <person name="Qi Y."/>
            <person name="Fu T."/>
            <person name="Tang G."/>
            <person name="Zhang D."/>
            <person name="Sun W.-H."/>
            <person name="Liu D.-K."/>
            <person name="Li Y."/>
            <person name="Chen G.-Z."/>
            <person name="Liu X.-D."/>
            <person name="Liao X.-Y."/>
            <person name="Jiang Y.-T."/>
            <person name="Yu X."/>
            <person name="Hao Y."/>
            <person name="Huang J."/>
            <person name="Zhao X.-W."/>
            <person name="Ke S."/>
            <person name="Chen Y.-Y."/>
            <person name="Wu W.-L."/>
            <person name="Hsu J.-L."/>
            <person name="Lin Y.-F."/>
            <person name="Huang M.-D."/>
            <person name="Li C.-Y."/>
            <person name="Huang L."/>
            <person name="Wang Z.-W."/>
            <person name="Zhao X."/>
            <person name="Zhong W.-Y."/>
            <person name="Peng D.-H."/>
            <person name="Ahmad S."/>
            <person name="Lan S."/>
            <person name="Zhang J.-S."/>
            <person name="Tsai W.-C."/>
            <person name="Van De Peer Y."/>
            <person name="Liu Z.-J."/>
        </authorList>
    </citation>
    <scope>NUCLEOTIDE SEQUENCE</scope>
    <source>
        <strain evidence="20">SCP</strain>
        <tissue evidence="20">Leaves</tissue>
    </source>
</reference>
<keyword evidence="8" id="KW-0999">Mitochondrion inner membrane</keyword>
<evidence type="ECO:0000313" key="20">
    <source>
        <dbReference type="EMBL" id="KAK1279241.1"/>
    </source>
</evidence>
<comment type="pathway">
    <text evidence="3">Protein modification; protein glycosylation.</text>
</comment>
<evidence type="ECO:0000256" key="10">
    <source>
        <dbReference type="ARBA" id="ARBA00022989"/>
    </source>
</evidence>
<feature type="domain" description="Fucosyltransferase C-terminal" evidence="19">
    <location>
        <begin position="212"/>
        <end position="342"/>
    </location>
</feature>
<evidence type="ECO:0000256" key="8">
    <source>
        <dbReference type="ARBA" id="ARBA00022792"/>
    </source>
</evidence>
<dbReference type="SUPFAM" id="SSF53756">
    <property type="entry name" value="UDP-Glycosyltransferase/glycogen phosphorylase"/>
    <property type="match status" value="1"/>
</dbReference>
<keyword evidence="9" id="KW-0735">Signal-anchor</keyword>
<evidence type="ECO:0000256" key="12">
    <source>
        <dbReference type="ARBA" id="ARBA00023128"/>
    </source>
</evidence>
<dbReference type="InterPro" id="IPR038577">
    <property type="entry name" value="GT10-like_C_sf"/>
</dbReference>
<evidence type="ECO:0000256" key="4">
    <source>
        <dbReference type="ARBA" id="ARBA00008919"/>
    </source>
</evidence>
<comment type="subcellular location">
    <subcellularLocation>
        <location evidence="2 18">Golgi apparatus</location>
        <location evidence="2 18">Golgi stack membrane</location>
        <topology evidence="2 18">Single-pass type II membrane protein</topology>
    </subcellularLocation>
    <subcellularLocation>
        <location evidence="1">Mitochondrion inner membrane</location>
    </subcellularLocation>
</comment>
<comment type="similarity">
    <text evidence="4 18">Belongs to the glycosyltransferase 10 family.</text>
</comment>
<evidence type="ECO:0000256" key="5">
    <source>
        <dbReference type="ARBA" id="ARBA00022676"/>
    </source>
</evidence>
<dbReference type="SUPFAM" id="SSF46565">
    <property type="entry name" value="Chaperone J-domain"/>
    <property type="match status" value="1"/>
</dbReference>
<dbReference type="FunFam" id="3.40.50.11660:FF:000005">
    <property type="entry name" value="Glycoprotein 3-alpha-L-fucosyltransferase A"/>
    <property type="match status" value="1"/>
</dbReference>
<dbReference type="PANTHER" id="PTHR11929:SF220">
    <property type="entry name" value="FUCOSYLTRANSFERASE"/>
    <property type="match status" value="1"/>
</dbReference>
<dbReference type="InterPro" id="IPR055270">
    <property type="entry name" value="Glyco_tran_10_C"/>
</dbReference>
<comment type="subunit">
    <text evidence="17">Probable component of the PAM complex at least composed of a mitochondrial HSP70 protein, TIMM44 and TIMM14. The complex interacts with the TIMM23 component of the TIM17:23 complex.</text>
</comment>
<dbReference type="InterPro" id="IPR001623">
    <property type="entry name" value="DnaJ_domain"/>
</dbReference>
<evidence type="ECO:0000313" key="21">
    <source>
        <dbReference type="Proteomes" id="UP001179952"/>
    </source>
</evidence>
<organism evidence="20 21">
    <name type="scientific">Acorus gramineus</name>
    <name type="common">Dwarf sweet flag</name>
    <dbReference type="NCBI Taxonomy" id="55184"/>
    <lineage>
        <taxon>Eukaryota</taxon>
        <taxon>Viridiplantae</taxon>
        <taxon>Streptophyta</taxon>
        <taxon>Embryophyta</taxon>
        <taxon>Tracheophyta</taxon>
        <taxon>Spermatophyta</taxon>
        <taxon>Magnoliopsida</taxon>
        <taxon>Liliopsida</taxon>
        <taxon>Acoraceae</taxon>
        <taxon>Acorus</taxon>
    </lineage>
</organism>
<keyword evidence="12" id="KW-0496">Mitochondrion</keyword>
<sequence length="532" mass="58870">MGIFIPSSSLPTTTNNNVRKRWLHLTFLLFGVVFVIELTFLGRRLDWSSDAEEVIHSWAHSFFCPTYAPPSPAISHRRDGGGGGGGGDAMGRCEEWLESVDSVNYSRDFVKDPVWVVGNYEDWSSCSVGCKFSASSAANEKPDAAFGLHDNPSTSSVIRSMESSHYYVENNIDHARRSGYDIIMTTSLSSDVPVGYFSWAEYDIMAPMQPKSEKALAAAFISNCGGHNFRLVALEMLEKLNVAIDSYGNCHRNRDGRVDKVKALKHYKFSLAFENSNEEDYVTEKYFQSLVAGSVPVVIGAPNIQEFAPSPGSILHIRNLSDVASVARTMERLASDPAAYNQTVRSENLTLPALESAVLAKLETMSHVPIWKKERPESIRGGDELKVYRIYPVGMTQRQALILLRRWPAPGDSDPDDREAQAAPFIAGLSVAATALGTRYAIEAWQAFKARPFVPRTRRFYPGGFQHVMTKREAALILGVREREVAEKIREAHRRVMVANHPDSGGSHHLATKINEAKDVLIGRRSGSGSAL</sequence>
<keyword evidence="14" id="KW-0325">Glycoprotein</keyword>
<dbReference type="PANTHER" id="PTHR11929">
    <property type="entry name" value="ALPHA- 1,3 -FUCOSYLTRANSFERASE"/>
    <property type="match status" value="1"/>
</dbReference>
<dbReference type="GO" id="GO:0032580">
    <property type="term" value="C:Golgi cisterna membrane"/>
    <property type="evidence" value="ECO:0007669"/>
    <property type="project" value="UniProtKB-SubCell"/>
</dbReference>
<dbReference type="InterPro" id="IPR001503">
    <property type="entry name" value="Glyco_trans_10"/>
</dbReference>
<dbReference type="Gene3D" id="3.40.50.11660">
    <property type="entry name" value="Glycosyl transferase family 10, C-terminal domain"/>
    <property type="match status" value="1"/>
</dbReference>
<dbReference type="EMBL" id="JAUJYN010000001">
    <property type="protein sequence ID" value="KAK1279241.1"/>
    <property type="molecule type" value="Genomic_DNA"/>
</dbReference>
<dbReference type="CDD" id="cd06257">
    <property type="entry name" value="DnaJ"/>
    <property type="match status" value="1"/>
</dbReference>
<keyword evidence="21" id="KW-1185">Reference proteome</keyword>
<dbReference type="AlphaFoldDB" id="A0AAV9BS43"/>
<dbReference type="Pfam" id="PF00852">
    <property type="entry name" value="Glyco_transf_10"/>
    <property type="match status" value="1"/>
</dbReference>
<feature type="transmembrane region" description="Helical" evidence="18">
    <location>
        <begin position="22"/>
        <end position="41"/>
    </location>
</feature>
<evidence type="ECO:0000256" key="14">
    <source>
        <dbReference type="ARBA" id="ARBA00023180"/>
    </source>
</evidence>
<evidence type="ECO:0000256" key="2">
    <source>
        <dbReference type="ARBA" id="ARBA00004447"/>
    </source>
</evidence>
<keyword evidence="13 18" id="KW-0472">Membrane</keyword>
<gene>
    <name evidence="20" type="ORF">QJS04_geneDACA021256</name>
</gene>
<comment type="caution">
    <text evidence="20">The sequence shown here is derived from an EMBL/GenBank/DDBJ whole genome shotgun (WGS) entry which is preliminary data.</text>
</comment>
<reference evidence="20" key="1">
    <citation type="journal article" date="2023" name="Nat. Commun.">
        <title>Diploid and tetraploid genomes of Acorus and the evolution of monocots.</title>
        <authorList>
            <person name="Ma L."/>
            <person name="Liu K.W."/>
            <person name="Li Z."/>
            <person name="Hsiao Y.Y."/>
            <person name="Qi Y."/>
            <person name="Fu T."/>
            <person name="Tang G.D."/>
            <person name="Zhang D."/>
            <person name="Sun W.H."/>
            <person name="Liu D.K."/>
            <person name="Li Y."/>
            <person name="Chen G.Z."/>
            <person name="Liu X.D."/>
            <person name="Liao X.Y."/>
            <person name="Jiang Y.T."/>
            <person name="Yu X."/>
            <person name="Hao Y."/>
            <person name="Huang J."/>
            <person name="Zhao X.W."/>
            <person name="Ke S."/>
            <person name="Chen Y.Y."/>
            <person name="Wu W.L."/>
            <person name="Hsu J.L."/>
            <person name="Lin Y.F."/>
            <person name="Huang M.D."/>
            <person name="Li C.Y."/>
            <person name="Huang L."/>
            <person name="Wang Z.W."/>
            <person name="Zhao X."/>
            <person name="Zhong W.Y."/>
            <person name="Peng D.H."/>
            <person name="Ahmad S."/>
            <person name="Lan S."/>
            <person name="Zhang J.S."/>
            <person name="Tsai W.C."/>
            <person name="Van de Peer Y."/>
            <person name="Liu Z.J."/>
        </authorList>
    </citation>
    <scope>NUCLEOTIDE SEQUENCE</scope>
    <source>
        <strain evidence="20">SCP</strain>
    </source>
</reference>
<dbReference type="InterPro" id="IPR036869">
    <property type="entry name" value="J_dom_sf"/>
</dbReference>
<dbReference type="Proteomes" id="UP001179952">
    <property type="component" value="Unassembled WGS sequence"/>
</dbReference>
<evidence type="ECO:0000256" key="7">
    <source>
        <dbReference type="ARBA" id="ARBA00022692"/>
    </source>
</evidence>
<evidence type="ECO:0000256" key="6">
    <source>
        <dbReference type="ARBA" id="ARBA00022679"/>
    </source>
</evidence>
<comment type="function">
    <text evidence="16">Component of the PAM complex, a complex required for the translocation of transit peptide-containing proteins from the inner membrane into the mitochondrial matrix in an ATP-dependent manner.</text>
</comment>
<evidence type="ECO:0000256" key="18">
    <source>
        <dbReference type="RuleBase" id="RU003832"/>
    </source>
</evidence>
<keyword evidence="10 18" id="KW-1133">Transmembrane helix</keyword>
<evidence type="ECO:0000256" key="3">
    <source>
        <dbReference type="ARBA" id="ARBA00004922"/>
    </source>
</evidence>
<keyword evidence="7 18" id="KW-0812">Transmembrane</keyword>
<dbReference type="GO" id="GO:0005743">
    <property type="term" value="C:mitochondrial inner membrane"/>
    <property type="evidence" value="ECO:0007669"/>
    <property type="project" value="UniProtKB-SubCell"/>
</dbReference>
<keyword evidence="6 18" id="KW-0808">Transferase</keyword>
<keyword evidence="5 18" id="KW-0328">Glycosyltransferase</keyword>
<evidence type="ECO:0000256" key="9">
    <source>
        <dbReference type="ARBA" id="ARBA00022968"/>
    </source>
</evidence>
<dbReference type="GO" id="GO:0071555">
    <property type="term" value="P:cell wall organization"/>
    <property type="evidence" value="ECO:0007669"/>
    <property type="project" value="UniProtKB-KW"/>
</dbReference>
<evidence type="ECO:0000256" key="17">
    <source>
        <dbReference type="ARBA" id="ARBA00063640"/>
    </source>
</evidence>
<dbReference type="GO" id="GO:0008417">
    <property type="term" value="F:fucosyltransferase activity"/>
    <property type="evidence" value="ECO:0007669"/>
    <property type="project" value="InterPro"/>
</dbReference>
<proteinExistence type="inferred from homology"/>
<dbReference type="EC" id="2.4.1.-" evidence="18"/>
<dbReference type="GO" id="GO:0005783">
    <property type="term" value="C:endoplasmic reticulum"/>
    <property type="evidence" value="ECO:0007669"/>
    <property type="project" value="UniProtKB-ARBA"/>
</dbReference>
<name>A0AAV9BS43_ACOGR</name>
<evidence type="ECO:0000256" key="1">
    <source>
        <dbReference type="ARBA" id="ARBA00004273"/>
    </source>
</evidence>
<keyword evidence="15" id="KW-0961">Cell wall biogenesis/degradation</keyword>